<evidence type="ECO:0000313" key="6">
    <source>
        <dbReference type="Proteomes" id="UP000016638"/>
    </source>
</evidence>
<dbReference type="eggNOG" id="COG3835">
    <property type="taxonomic scope" value="Bacteria"/>
</dbReference>
<evidence type="ECO:0000259" key="2">
    <source>
        <dbReference type="Pfam" id="PF05651"/>
    </source>
</evidence>
<accession>U2TXR8</accession>
<dbReference type="AlphaFoldDB" id="U2TXR8"/>
<comment type="caution">
    <text evidence="5">The sequence shown here is derived from an EMBL/GenBank/DDBJ whole genome shotgun (WGS) entry which is preliminary data.</text>
</comment>
<protein>
    <submittedName>
        <fullName evidence="5">Putative sugar diacid recognition</fullName>
    </submittedName>
</protein>
<name>U2TXR8_9ACTN</name>
<dbReference type="EMBL" id="AWEZ01000004">
    <property type="protein sequence ID" value="ERL10798.1"/>
    <property type="molecule type" value="Genomic_DNA"/>
</dbReference>
<organism evidence="5 6">
    <name type="scientific">Olsenella profusa F0195</name>
    <dbReference type="NCBI Taxonomy" id="1125712"/>
    <lineage>
        <taxon>Bacteria</taxon>
        <taxon>Bacillati</taxon>
        <taxon>Actinomycetota</taxon>
        <taxon>Coriobacteriia</taxon>
        <taxon>Coriobacteriales</taxon>
        <taxon>Atopobiaceae</taxon>
        <taxon>Olsenella</taxon>
    </lineage>
</organism>
<dbReference type="InterPro" id="IPR008599">
    <property type="entry name" value="Diacid_rec"/>
</dbReference>
<evidence type="ECO:0000259" key="4">
    <source>
        <dbReference type="Pfam" id="PF17853"/>
    </source>
</evidence>
<comment type="similarity">
    <text evidence="1">Belongs to the CdaR family.</text>
</comment>
<dbReference type="Pfam" id="PF05651">
    <property type="entry name" value="Diacid_rec"/>
    <property type="match status" value="1"/>
</dbReference>
<keyword evidence="6" id="KW-1185">Reference proteome</keyword>
<dbReference type="InterPro" id="IPR042070">
    <property type="entry name" value="PucR_C-HTH_sf"/>
</dbReference>
<dbReference type="PANTHER" id="PTHR33744">
    <property type="entry name" value="CARBOHYDRATE DIACID REGULATOR"/>
    <property type="match status" value="1"/>
</dbReference>
<dbReference type="RefSeq" id="WP_021724885.1">
    <property type="nucleotide sequence ID" value="NZ_AWEZ01000004.1"/>
</dbReference>
<feature type="domain" description="PucR C-terminal helix-turn-helix" evidence="3">
    <location>
        <begin position="311"/>
        <end position="363"/>
    </location>
</feature>
<proteinExistence type="inferred from homology"/>
<feature type="domain" description="CdaR GGDEF-like" evidence="4">
    <location>
        <begin position="144"/>
        <end position="257"/>
    </location>
</feature>
<feature type="domain" description="Putative sugar diacid recognition" evidence="2">
    <location>
        <begin position="3"/>
        <end position="120"/>
    </location>
</feature>
<sequence>MDLDPKIAHSIVTSLKDVINHEINLFDTMGYVIASTDESRVGTRHEAARIAAMTQKTVPVDNSEQFRGARHGINVPVLFNEAVVAVVGITGNREDVESFGTIIGKMTEILIRENHDQVVRFDELERYANLMNLLVLKRHDHGLVDYLASVLGIDLTVPRRALVGRRTDNGALNKSGDVYPILYAHFAQEPLSFFSTSENEVRIFTEKSGNRLSNFARDIQRDLEERLRTDVCFGIGSEAHGENEYWRSYDHARRALDWTMFTHDGSMRHFQSLDAGIVFTAIPDDESTNLVRHVFGDLPDKEIDDYQLVFDAYTRHNGSIKHCSEELFLHKNTLQNRLNKIARVTGYNPRELADYTVLSIAFTLRSYLRSKTTRP</sequence>
<dbReference type="STRING" id="1125712.HMPREF1316_2228"/>
<dbReference type="PATRIC" id="fig|1125712.3.peg.76"/>
<dbReference type="InterPro" id="IPR025736">
    <property type="entry name" value="PucR_C-HTH_dom"/>
</dbReference>
<dbReference type="Pfam" id="PF17853">
    <property type="entry name" value="GGDEF_2"/>
    <property type="match status" value="1"/>
</dbReference>
<dbReference type="InterPro" id="IPR051448">
    <property type="entry name" value="CdaR-like_regulators"/>
</dbReference>
<dbReference type="Gene3D" id="1.10.10.2840">
    <property type="entry name" value="PucR C-terminal helix-turn-helix domain"/>
    <property type="match status" value="1"/>
</dbReference>
<dbReference type="InterPro" id="IPR041522">
    <property type="entry name" value="CdaR_GGDEF"/>
</dbReference>
<evidence type="ECO:0000256" key="1">
    <source>
        <dbReference type="ARBA" id="ARBA00006754"/>
    </source>
</evidence>
<gene>
    <name evidence="5" type="ORF">HMPREF1316_2228</name>
</gene>
<dbReference type="PANTHER" id="PTHR33744:SF16">
    <property type="entry name" value="CARBOHYDRATE DIACID REGULATOR"/>
    <property type="match status" value="1"/>
</dbReference>
<dbReference type="Pfam" id="PF13556">
    <property type="entry name" value="HTH_30"/>
    <property type="match status" value="1"/>
</dbReference>
<evidence type="ECO:0000313" key="5">
    <source>
        <dbReference type="EMBL" id="ERL10798.1"/>
    </source>
</evidence>
<evidence type="ECO:0000259" key="3">
    <source>
        <dbReference type="Pfam" id="PF13556"/>
    </source>
</evidence>
<dbReference type="OrthoDB" id="3196285at2"/>
<reference evidence="5 6" key="1">
    <citation type="submission" date="2013-08" db="EMBL/GenBank/DDBJ databases">
        <authorList>
            <person name="Durkin A.S."/>
            <person name="Haft D.R."/>
            <person name="McCorrison J."/>
            <person name="Torralba M."/>
            <person name="Gillis M."/>
            <person name="Haft D.H."/>
            <person name="Methe B."/>
            <person name="Sutton G."/>
            <person name="Nelson K.E."/>
        </authorList>
    </citation>
    <scope>NUCLEOTIDE SEQUENCE [LARGE SCALE GENOMIC DNA]</scope>
    <source>
        <strain evidence="5 6">F0195</strain>
    </source>
</reference>
<dbReference type="Proteomes" id="UP000016638">
    <property type="component" value="Unassembled WGS sequence"/>
</dbReference>